<name>A0ABD1XMJ6_9MARC</name>
<dbReference type="AlphaFoldDB" id="A0ABD1XMJ6"/>
<evidence type="ECO:0000313" key="1">
    <source>
        <dbReference type="EMBL" id="KAL2609181.1"/>
    </source>
</evidence>
<keyword evidence="2" id="KW-1185">Reference proteome</keyword>
<accession>A0ABD1XMJ6</accession>
<proteinExistence type="predicted"/>
<dbReference type="Proteomes" id="UP001605036">
    <property type="component" value="Unassembled WGS sequence"/>
</dbReference>
<reference evidence="1 2" key="1">
    <citation type="submission" date="2024-09" db="EMBL/GenBank/DDBJ databases">
        <title>Chromosome-scale assembly of Riccia fluitans.</title>
        <authorList>
            <person name="Paukszto L."/>
            <person name="Sawicki J."/>
            <person name="Karawczyk K."/>
            <person name="Piernik-Szablinska J."/>
            <person name="Szczecinska M."/>
            <person name="Mazdziarz M."/>
        </authorList>
    </citation>
    <scope>NUCLEOTIDE SEQUENCE [LARGE SCALE GENOMIC DNA]</scope>
    <source>
        <strain evidence="1">Rf_01</strain>
        <tissue evidence="1">Aerial parts of the thallus</tissue>
    </source>
</reference>
<protein>
    <submittedName>
        <fullName evidence="1">Uncharacterized protein</fullName>
    </submittedName>
</protein>
<sequence>MFALFQAYGPDQFHTVSAWIYVGCSKEDVKLLAWSHNVDNEYWKNMTTIDCILTIHLMWMSEFKGKKVWDGEFWMKCAKEILLEGHDGDRRAIQRHNALFQCTFRDESLWNLQEMIFSMWMRQELKG</sequence>
<dbReference type="EMBL" id="JBHFFA010000008">
    <property type="protein sequence ID" value="KAL2609181.1"/>
    <property type="molecule type" value="Genomic_DNA"/>
</dbReference>
<organism evidence="1 2">
    <name type="scientific">Riccia fluitans</name>
    <dbReference type="NCBI Taxonomy" id="41844"/>
    <lineage>
        <taxon>Eukaryota</taxon>
        <taxon>Viridiplantae</taxon>
        <taxon>Streptophyta</taxon>
        <taxon>Embryophyta</taxon>
        <taxon>Marchantiophyta</taxon>
        <taxon>Marchantiopsida</taxon>
        <taxon>Marchantiidae</taxon>
        <taxon>Marchantiales</taxon>
        <taxon>Ricciaceae</taxon>
        <taxon>Riccia</taxon>
    </lineage>
</organism>
<gene>
    <name evidence="1" type="ORF">R1flu_027754</name>
</gene>
<evidence type="ECO:0000313" key="2">
    <source>
        <dbReference type="Proteomes" id="UP001605036"/>
    </source>
</evidence>
<comment type="caution">
    <text evidence="1">The sequence shown here is derived from an EMBL/GenBank/DDBJ whole genome shotgun (WGS) entry which is preliminary data.</text>
</comment>